<reference evidence="1 5" key="1">
    <citation type="journal article" date="2011" name="Nature">
        <title>The Medicago genome provides insight into the evolution of rhizobial symbioses.</title>
        <authorList>
            <person name="Young N.D."/>
            <person name="Debelle F."/>
            <person name="Oldroyd G.E."/>
            <person name="Geurts R."/>
            <person name="Cannon S.B."/>
            <person name="Udvardi M.K."/>
            <person name="Benedito V.A."/>
            <person name="Mayer K.F."/>
            <person name="Gouzy J."/>
            <person name="Schoof H."/>
            <person name="Van de Peer Y."/>
            <person name="Proost S."/>
            <person name="Cook D.R."/>
            <person name="Meyers B.C."/>
            <person name="Spannagl M."/>
            <person name="Cheung F."/>
            <person name="De Mita S."/>
            <person name="Krishnakumar V."/>
            <person name="Gundlach H."/>
            <person name="Zhou S."/>
            <person name="Mudge J."/>
            <person name="Bharti A.K."/>
            <person name="Murray J.D."/>
            <person name="Naoumkina M.A."/>
            <person name="Rosen B."/>
            <person name="Silverstein K.A."/>
            <person name="Tang H."/>
            <person name="Rombauts S."/>
            <person name="Zhao P.X."/>
            <person name="Zhou P."/>
            <person name="Barbe V."/>
            <person name="Bardou P."/>
            <person name="Bechner M."/>
            <person name="Bellec A."/>
            <person name="Berger A."/>
            <person name="Berges H."/>
            <person name="Bidwell S."/>
            <person name="Bisseling T."/>
            <person name="Choisne N."/>
            <person name="Couloux A."/>
            <person name="Denny R."/>
            <person name="Deshpande S."/>
            <person name="Dai X."/>
            <person name="Doyle J.J."/>
            <person name="Dudez A.M."/>
            <person name="Farmer A.D."/>
            <person name="Fouteau S."/>
            <person name="Franken C."/>
            <person name="Gibelin C."/>
            <person name="Gish J."/>
            <person name="Goldstein S."/>
            <person name="Gonzalez A.J."/>
            <person name="Green P.J."/>
            <person name="Hallab A."/>
            <person name="Hartog M."/>
            <person name="Hua A."/>
            <person name="Humphray S.J."/>
            <person name="Jeong D.H."/>
            <person name="Jing Y."/>
            <person name="Jocker A."/>
            <person name="Kenton S.M."/>
            <person name="Kim D.J."/>
            <person name="Klee K."/>
            <person name="Lai H."/>
            <person name="Lang C."/>
            <person name="Lin S."/>
            <person name="Macmil S.L."/>
            <person name="Magdelenat G."/>
            <person name="Matthews L."/>
            <person name="McCorrison J."/>
            <person name="Monaghan E.L."/>
            <person name="Mun J.H."/>
            <person name="Najar F.Z."/>
            <person name="Nicholson C."/>
            <person name="Noirot C."/>
            <person name="O'Bleness M."/>
            <person name="Paule C.R."/>
            <person name="Poulain J."/>
            <person name="Prion F."/>
            <person name="Qin B."/>
            <person name="Qu C."/>
            <person name="Retzel E.F."/>
            <person name="Riddle C."/>
            <person name="Sallet E."/>
            <person name="Samain S."/>
            <person name="Samson N."/>
            <person name="Sanders I."/>
            <person name="Saurat O."/>
            <person name="Scarpelli C."/>
            <person name="Schiex T."/>
            <person name="Segurens B."/>
            <person name="Severin A.J."/>
            <person name="Sherrier D.J."/>
            <person name="Shi R."/>
            <person name="Sims S."/>
            <person name="Singer S.R."/>
            <person name="Sinharoy S."/>
            <person name="Sterck L."/>
            <person name="Viollet A."/>
            <person name="Wang B.B."/>
            <person name="Wang K."/>
            <person name="Wang M."/>
            <person name="Wang X."/>
            <person name="Warfsmann J."/>
            <person name="Weissenbach J."/>
            <person name="White D.D."/>
            <person name="White J.D."/>
            <person name="Wiley G.B."/>
            <person name="Wincker P."/>
            <person name="Xing Y."/>
            <person name="Yang L."/>
            <person name="Yao Z."/>
            <person name="Ying F."/>
            <person name="Zhai J."/>
            <person name="Zhou L."/>
            <person name="Zuber A."/>
            <person name="Denarie J."/>
            <person name="Dixon R.A."/>
            <person name="May G.D."/>
            <person name="Schwartz D.C."/>
            <person name="Rogers J."/>
            <person name="Quetier F."/>
            <person name="Town C.D."/>
            <person name="Roe B.A."/>
        </authorList>
    </citation>
    <scope>NUCLEOTIDE SEQUENCE [LARGE SCALE GENOMIC DNA]</scope>
    <source>
        <strain evidence="1">A17</strain>
        <strain evidence="4 5">cv. Jemalong A17</strain>
    </source>
</reference>
<dbReference type="EnsemblPlants" id="KEH26577">
    <property type="protein sequence ID" value="KEH26577"/>
    <property type="gene ID" value="MTR_6g465040"/>
</dbReference>
<dbReference type="Proteomes" id="UP000265566">
    <property type="component" value="Chromosome 6"/>
</dbReference>
<dbReference type="EMBL" id="PSQE01000006">
    <property type="protein sequence ID" value="RHN51885.1"/>
    <property type="molecule type" value="Genomic_DNA"/>
</dbReference>
<dbReference type="PANTHER" id="PTHR33729:SF6">
    <property type="entry name" value="METHYL-CPG-BINDING DOMAIN-CONTAINING PROTEIN 11"/>
    <property type="match status" value="1"/>
</dbReference>
<evidence type="ECO:0000313" key="5">
    <source>
        <dbReference type="Proteomes" id="UP000002051"/>
    </source>
</evidence>
<organism evidence="4">
    <name type="scientific">Medicago truncatula</name>
    <name type="common">Barrel medic</name>
    <name type="synonym">Medicago tribuloides</name>
    <dbReference type="NCBI Taxonomy" id="3880"/>
    <lineage>
        <taxon>Eukaryota</taxon>
        <taxon>Viridiplantae</taxon>
        <taxon>Streptophyta</taxon>
        <taxon>Embryophyta</taxon>
        <taxon>Tracheophyta</taxon>
        <taxon>Spermatophyta</taxon>
        <taxon>Magnoliopsida</taxon>
        <taxon>eudicotyledons</taxon>
        <taxon>Gunneridae</taxon>
        <taxon>Pentapetalae</taxon>
        <taxon>rosids</taxon>
        <taxon>fabids</taxon>
        <taxon>Fabales</taxon>
        <taxon>Fabaceae</taxon>
        <taxon>Papilionoideae</taxon>
        <taxon>50 kb inversion clade</taxon>
        <taxon>NPAAA clade</taxon>
        <taxon>Hologalegina</taxon>
        <taxon>IRL clade</taxon>
        <taxon>Trifolieae</taxon>
        <taxon>Medicago</taxon>
    </lineage>
</organism>
<gene>
    <name evidence="1" type="ordered locus">MTR_6g465040</name>
    <name evidence="2" type="ordered locus">MTR_6g466310</name>
    <name evidence="3" type="ORF">MtrunA17_Chr6g0474121</name>
</gene>
<dbReference type="InterPro" id="IPR039622">
    <property type="entry name" value="MBD10/11"/>
</dbReference>
<dbReference type="EnsemblPlants" id="KEH26621">
    <property type="protein sequence ID" value="KEH26621"/>
    <property type="gene ID" value="MTR_6g466310"/>
</dbReference>
<protein>
    <submittedName>
        <fullName evidence="1 4">Uncharacterized protein</fullName>
    </submittedName>
</protein>
<dbReference type="AlphaFoldDB" id="G7ZXE8"/>
<evidence type="ECO:0000313" key="2">
    <source>
        <dbReference type="EMBL" id="KEH26621.1"/>
    </source>
</evidence>
<dbReference type="PaxDb" id="3880-AES83886"/>
<proteinExistence type="predicted"/>
<accession>G7ZXE8</accession>
<reference evidence="3" key="4">
    <citation type="journal article" date="2018" name="Nat. Plants">
        <title>Whole-genome landscape of Medicago truncatula symbiotic genes.</title>
        <authorList>
            <person name="Pecrix Y."/>
            <person name="Gamas P."/>
            <person name="Carrere S."/>
        </authorList>
    </citation>
    <scope>NUCLEOTIDE SEQUENCE</scope>
    <source>
        <tissue evidence="3">Leaves</tissue>
    </source>
</reference>
<dbReference type="PANTHER" id="PTHR33729">
    <property type="entry name" value="METHYL-CPG BINDING DOMAIN CONTAINING PROTEIN, EXPRESSED"/>
    <property type="match status" value="1"/>
</dbReference>
<name>G7ZXE8_MEDTR</name>
<dbReference type="HOGENOM" id="CLU_2444220_0_0_1"/>
<keyword evidence="5" id="KW-1185">Reference proteome</keyword>
<sequence length="90" mass="10676">MEKYLKENNGPKISKFYWGKDETPRRSARIIEKAKAAPLVEHQSEPPKKWGKKSATYLKASKRKIDDKELKGLKLSRLKMKKRLENQHRR</sequence>
<dbReference type="EMBL" id="CM001222">
    <property type="protein sequence ID" value="KEH26577.1"/>
    <property type="molecule type" value="Genomic_DNA"/>
</dbReference>
<dbReference type="Gramene" id="rna36444">
    <property type="protein sequence ID" value="RHN51885.1"/>
    <property type="gene ID" value="gene36444"/>
</dbReference>
<dbReference type="EMBL" id="CM001222">
    <property type="protein sequence ID" value="KEH26621.1"/>
    <property type="molecule type" value="Genomic_DNA"/>
</dbReference>
<evidence type="ECO:0000313" key="1">
    <source>
        <dbReference type="EMBL" id="KEH26577.1"/>
    </source>
</evidence>
<reference evidence="1 5" key="2">
    <citation type="journal article" date="2014" name="BMC Genomics">
        <title>An improved genome release (version Mt4.0) for the model legume Medicago truncatula.</title>
        <authorList>
            <person name="Tang H."/>
            <person name="Krishnakumar V."/>
            <person name="Bidwell S."/>
            <person name="Rosen B."/>
            <person name="Chan A."/>
            <person name="Zhou S."/>
            <person name="Gentzbittel L."/>
            <person name="Childs K.L."/>
            <person name="Yandell M."/>
            <person name="Gundlach H."/>
            <person name="Mayer K.F."/>
            <person name="Schwartz D.C."/>
            <person name="Town C.D."/>
        </authorList>
    </citation>
    <scope>GENOME REANNOTATION</scope>
    <source>
        <strain evidence="1">A17</strain>
        <strain evidence="4 5">cv. Jemalong A17</strain>
    </source>
</reference>
<evidence type="ECO:0000313" key="3">
    <source>
        <dbReference type="EMBL" id="RHN51885.1"/>
    </source>
</evidence>
<evidence type="ECO:0000313" key="4">
    <source>
        <dbReference type="EnsemblPlants" id="KEH26577"/>
    </source>
</evidence>
<dbReference type="Proteomes" id="UP000002051">
    <property type="component" value="Chromosome 6"/>
</dbReference>
<reference evidence="4" key="3">
    <citation type="submission" date="2015-04" db="UniProtKB">
        <authorList>
            <consortium name="EnsemblPlants"/>
        </authorList>
    </citation>
    <scope>IDENTIFICATION</scope>
    <source>
        <strain evidence="4">cv. Jemalong A17</strain>
    </source>
</reference>